<evidence type="ECO:0000313" key="1">
    <source>
        <dbReference type="EMBL" id="PSN67799.1"/>
    </source>
</evidence>
<evidence type="ECO:0000313" key="2">
    <source>
        <dbReference type="Proteomes" id="UP000240883"/>
    </source>
</evidence>
<reference evidence="1 2" key="1">
    <citation type="journal article" date="2018" name="Front. Microbiol.">
        <title>Genome-Wide Analysis of Corynespora cassiicola Leaf Fall Disease Putative Effectors.</title>
        <authorList>
            <person name="Lopez D."/>
            <person name="Ribeiro S."/>
            <person name="Label P."/>
            <person name="Fumanal B."/>
            <person name="Venisse J.S."/>
            <person name="Kohler A."/>
            <person name="de Oliveira R.R."/>
            <person name="Labutti K."/>
            <person name="Lipzen A."/>
            <person name="Lail K."/>
            <person name="Bauer D."/>
            <person name="Ohm R.A."/>
            <person name="Barry K.W."/>
            <person name="Spatafora J."/>
            <person name="Grigoriev I.V."/>
            <person name="Martin F.M."/>
            <person name="Pujade-Renaud V."/>
        </authorList>
    </citation>
    <scope>NUCLEOTIDE SEQUENCE [LARGE SCALE GENOMIC DNA]</scope>
    <source>
        <strain evidence="1 2">Philippines</strain>
    </source>
</reference>
<dbReference type="Proteomes" id="UP000240883">
    <property type="component" value="Unassembled WGS sequence"/>
</dbReference>
<proteinExistence type="predicted"/>
<gene>
    <name evidence="1" type="ORF">BS50DRAFT_348991</name>
</gene>
<accession>A0A2T2NQZ8</accession>
<protein>
    <submittedName>
        <fullName evidence="1">Uncharacterized protein</fullName>
    </submittedName>
</protein>
<dbReference type="AlphaFoldDB" id="A0A2T2NQZ8"/>
<keyword evidence="2" id="KW-1185">Reference proteome</keyword>
<sequence length="218" mass="24609">MAALLSTASLSLSWGKLGPCPTAFADRHRHRTTLDHSIHTPPRSSSLRLLILILILIILTIRPHGEQCCPPHGAATSPETSASPPPPSAQFRALFPWLHRPVPLTDHMRWVCMPTTRPTTFHCTTLRPPVPLGCPARARLMFDPANVFSVRSSHSLVYRSRGGSLGLFRARASQSWRLLRFFSEHHPLWTRDIFSYLCRPKVLHAEQCRREGLIRVPK</sequence>
<organism evidence="1 2">
    <name type="scientific">Corynespora cassiicola Philippines</name>
    <dbReference type="NCBI Taxonomy" id="1448308"/>
    <lineage>
        <taxon>Eukaryota</taxon>
        <taxon>Fungi</taxon>
        <taxon>Dikarya</taxon>
        <taxon>Ascomycota</taxon>
        <taxon>Pezizomycotina</taxon>
        <taxon>Dothideomycetes</taxon>
        <taxon>Pleosporomycetidae</taxon>
        <taxon>Pleosporales</taxon>
        <taxon>Corynesporascaceae</taxon>
        <taxon>Corynespora</taxon>
    </lineage>
</organism>
<dbReference type="EMBL" id="KZ678134">
    <property type="protein sequence ID" value="PSN67799.1"/>
    <property type="molecule type" value="Genomic_DNA"/>
</dbReference>
<name>A0A2T2NQZ8_CORCC</name>